<evidence type="ECO:0000313" key="1">
    <source>
        <dbReference type="EMBL" id="KFB08403.1"/>
    </source>
</evidence>
<sequence>MSDKAHTPSLWTLDGFKENAYTRVETLEDGAASARMLVTLETFLSFEDAQREMIISRIGVELQPGEAVDALLPYLARLPMIALAFPAYTDGRSYSKAQLLRERHGYKGELRATGDVLLDQVAHMLRVGFTVLEVSHQPTIERLARGDLGGIAHAYQPAARTAPASGGYSWRRLAG</sequence>
<dbReference type="InterPro" id="IPR008318">
    <property type="entry name" value="UCP030820"/>
</dbReference>
<dbReference type="STRING" id="472175.EL18_02653"/>
<dbReference type="EMBL" id="JMQM01000002">
    <property type="protein sequence ID" value="KFB08403.1"/>
    <property type="molecule type" value="Genomic_DNA"/>
</dbReference>
<organism evidence="1 2">
    <name type="scientific">Nitratireductor basaltis</name>
    <dbReference type="NCBI Taxonomy" id="472175"/>
    <lineage>
        <taxon>Bacteria</taxon>
        <taxon>Pseudomonadati</taxon>
        <taxon>Pseudomonadota</taxon>
        <taxon>Alphaproteobacteria</taxon>
        <taxon>Hyphomicrobiales</taxon>
        <taxon>Phyllobacteriaceae</taxon>
        <taxon>Nitratireductor</taxon>
    </lineage>
</organism>
<protein>
    <recommendedName>
        <fullName evidence="3">Oxidoreductase probably involved in sulfite reduction</fullName>
    </recommendedName>
</protein>
<dbReference type="Proteomes" id="UP000053675">
    <property type="component" value="Unassembled WGS sequence"/>
</dbReference>
<name>A0A084U617_9HYPH</name>
<dbReference type="eggNOG" id="COG3749">
    <property type="taxonomic scope" value="Bacteria"/>
</dbReference>
<reference evidence="1 2" key="1">
    <citation type="submission" date="2014-05" db="EMBL/GenBank/DDBJ databases">
        <title>Draft Genome Sequence of Nitratireductor basaltis Strain UMTGB225, A Marine Bacterium Isolated from Green Barrel Tunicate.</title>
        <authorList>
            <person name="Gan H.Y."/>
        </authorList>
    </citation>
    <scope>NUCLEOTIDE SEQUENCE [LARGE SCALE GENOMIC DNA]</scope>
    <source>
        <strain evidence="1 2">UMTGB225</strain>
    </source>
</reference>
<proteinExistence type="predicted"/>
<gene>
    <name evidence="1" type="ORF">EL18_02653</name>
</gene>
<dbReference type="OrthoDB" id="9800421at2"/>
<dbReference type="PATRIC" id="fig|472175.3.peg.2646"/>
<dbReference type="PIRSF" id="PIRSF030820">
    <property type="entry name" value="UCP030820"/>
    <property type="match status" value="1"/>
</dbReference>
<dbReference type="Pfam" id="PF06073">
    <property type="entry name" value="DUF934"/>
    <property type="match status" value="1"/>
</dbReference>
<dbReference type="RefSeq" id="WP_036485116.1">
    <property type="nucleotide sequence ID" value="NZ_JMQM01000002.1"/>
</dbReference>
<evidence type="ECO:0008006" key="3">
    <source>
        <dbReference type="Google" id="ProtNLM"/>
    </source>
</evidence>
<evidence type="ECO:0000313" key="2">
    <source>
        <dbReference type="Proteomes" id="UP000053675"/>
    </source>
</evidence>
<dbReference type="AlphaFoldDB" id="A0A084U617"/>
<accession>A0A084U617</accession>
<comment type="caution">
    <text evidence="1">The sequence shown here is derived from an EMBL/GenBank/DDBJ whole genome shotgun (WGS) entry which is preliminary data.</text>
</comment>
<keyword evidence="2" id="KW-1185">Reference proteome</keyword>